<accession>A0ABY4YGV8</accession>
<evidence type="ECO:0000313" key="3">
    <source>
        <dbReference type="Proteomes" id="UP001056535"/>
    </source>
</evidence>
<dbReference type="PROSITE" id="PS51850">
    <property type="entry name" value="KARI_N"/>
    <property type="match status" value="1"/>
</dbReference>
<dbReference type="Gene3D" id="3.40.50.720">
    <property type="entry name" value="NAD(P)-binding Rossmann-like Domain"/>
    <property type="match status" value="1"/>
</dbReference>
<sequence length="299" mass="31353">MSQGSHATSEGPTDRQAKLLDPNSADLSLLQDRQVAVLGFGPIASGHALNLRDSGVDVRIGVPADSRAAARAEVEGLLVVEAAAAVTQADIVVLPTDDSHDLAGVPTLLDAGLEPGDLVLVTGGEPVHRDGLTVPPGVDLVVLQAIGGPERLRGEYLDGRGVPCLVAVEADPSGVAWPVLTAYSQALGALRSGALVTSAEELTEASRYADTAVHEAVQHLVQDGFDTLVARGTAEEVAYLVTLHELKERIDAAWVLGFGTEQVADREAAELSSRRAVARATHQIDQVGRRVRGLMSWIR</sequence>
<dbReference type="InterPro" id="IPR013116">
    <property type="entry name" value="KARI_N"/>
</dbReference>
<keyword evidence="3" id="KW-1185">Reference proteome</keyword>
<dbReference type="RefSeq" id="WP_252619999.1">
    <property type="nucleotide sequence ID" value="NZ_CP099490.1"/>
</dbReference>
<dbReference type="Proteomes" id="UP001056535">
    <property type="component" value="Chromosome"/>
</dbReference>
<dbReference type="PANTHER" id="PTHR21371:SF1">
    <property type="entry name" value="KETOL-ACID REDUCTOISOMERASE, MITOCHONDRIAL"/>
    <property type="match status" value="1"/>
</dbReference>
<dbReference type="Gene3D" id="6.10.240.10">
    <property type="match status" value="1"/>
</dbReference>
<dbReference type="PANTHER" id="PTHR21371">
    <property type="entry name" value="KETOL-ACID REDUCTOISOMERASE, MITOCHONDRIAL"/>
    <property type="match status" value="1"/>
</dbReference>
<dbReference type="InterPro" id="IPR008927">
    <property type="entry name" value="6-PGluconate_DH-like_C_sf"/>
</dbReference>
<reference evidence="2" key="1">
    <citation type="submission" date="2022-06" db="EMBL/GenBank/DDBJ databases">
        <title>Ornithinimicrobium JY.X270.</title>
        <authorList>
            <person name="Huang Y."/>
        </authorList>
    </citation>
    <scope>NUCLEOTIDE SEQUENCE</scope>
    <source>
        <strain evidence="2">JY.X270</strain>
    </source>
</reference>
<dbReference type="EMBL" id="CP099490">
    <property type="protein sequence ID" value="USQ75573.1"/>
    <property type="molecule type" value="Genomic_DNA"/>
</dbReference>
<name>A0ABY4YGV8_9MICO</name>
<dbReference type="InterPro" id="IPR013023">
    <property type="entry name" value="KARI"/>
</dbReference>
<dbReference type="SUPFAM" id="SSF51735">
    <property type="entry name" value="NAD(P)-binding Rossmann-fold domains"/>
    <property type="match status" value="1"/>
</dbReference>
<protein>
    <recommendedName>
        <fullName evidence="1">KARI N-terminal Rossmann domain-containing protein</fullName>
    </recommendedName>
</protein>
<evidence type="ECO:0000313" key="2">
    <source>
        <dbReference type="EMBL" id="USQ75573.1"/>
    </source>
</evidence>
<dbReference type="Pfam" id="PF07991">
    <property type="entry name" value="KARI_N"/>
    <property type="match status" value="1"/>
</dbReference>
<organism evidence="2 3">
    <name type="scientific">Ornithinimicrobium cryptoxanthini</name>
    <dbReference type="NCBI Taxonomy" id="2934161"/>
    <lineage>
        <taxon>Bacteria</taxon>
        <taxon>Bacillati</taxon>
        <taxon>Actinomycetota</taxon>
        <taxon>Actinomycetes</taxon>
        <taxon>Micrococcales</taxon>
        <taxon>Ornithinimicrobiaceae</taxon>
        <taxon>Ornithinimicrobium</taxon>
    </lineage>
</organism>
<dbReference type="InterPro" id="IPR036291">
    <property type="entry name" value="NAD(P)-bd_dom_sf"/>
</dbReference>
<proteinExistence type="predicted"/>
<evidence type="ECO:0000259" key="1">
    <source>
        <dbReference type="PROSITE" id="PS51850"/>
    </source>
</evidence>
<dbReference type="SUPFAM" id="SSF48179">
    <property type="entry name" value="6-phosphogluconate dehydrogenase C-terminal domain-like"/>
    <property type="match status" value="1"/>
</dbReference>
<feature type="domain" description="KARI N-terminal Rossmann" evidence="1">
    <location>
        <begin position="15"/>
        <end position="197"/>
    </location>
</feature>
<gene>
    <name evidence="2" type="ORF">NF557_13265</name>
</gene>